<evidence type="ECO:0000259" key="8">
    <source>
        <dbReference type="Pfam" id="PF02777"/>
    </source>
</evidence>
<evidence type="ECO:0000313" key="9">
    <source>
        <dbReference type="EMBL" id="ABI69009.1"/>
    </source>
</evidence>
<dbReference type="HOGENOM" id="CLU_031625_2_1_9"/>
<protein>
    <recommendedName>
        <fullName evidence="2 6">Superoxide dismutase</fullName>
        <ecNumber evidence="2 6">1.15.1.1</ecNumber>
    </recommendedName>
</protein>
<comment type="function">
    <text evidence="6">Destroys radicals which are normally produced within the cells and which are toxic to biological systems.</text>
</comment>
<dbReference type="InterPro" id="IPR036324">
    <property type="entry name" value="Mn/Fe_SOD_N_sf"/>
</dbReference>
<dbReference type="InterPro" id="IPR019831">
    <property type="entry name" value="Mn/Fe_SOD_N"/>
</dbReference>
<feature type="domain" description="Manganese/iron superoxide dismutase N-terminal" evidence="7">
    <location>
        <begin position="3"/>
        <end position="83"/>
    </location>
</feature>
<dbReference type="RefSeq" id="WP_011641106.1">
    <property type="nucleotide sequence ID" value="NC_008346.1"/>
</dbReference>
<dbReference type="Gene3D" id="1.10.287.990">
    <property type="entry name" value="Fe,Mn superoxide dismutase (SOD) domain"/>
    <property type="match status" value="1"/>
</dbReference>
<dbReference type="Gene3D" id="3.55.40.20">
    <property type="entry name" value="Iron/manganese superoxide dismutase, C-terminal domain"/>
    <property type="match status" value="1"/>
</dbReference>
<sequence length="199" mass="22759">MAHTLPDLPYAYDALEPFYDEQTVRLHHDMHHKAYVDGLNNAESKLAEALEKGDFALIKHIERELSFHGSGHILHTMFWENMKPGGGGPADGAVAELIDRDFGSFDNFKKLFSASALAVEGSGWTILACNPIFEKLVVLQAEKHQDLTQWGAVPLLIVDVWEHAYYLKYQNKRAAWIEAWWNLINWDDVNRRVALMQQK</sequence>
<dbReference type="STRING" id="335541.Swol_1711"/>
<evidence type="ECO:0000256" key="5">
    <source>
        <dbReference type="PIRSR" id="PIRSR000349-1"/>
    </source>
</evidence>
<accession>Q0AW95</accession>
<evidence type="ECO:0000256" key="1">
    <source>
        <dbReference type="ARBA" id="ARBA00008714"/>
    </source>
</evidence>
<keyword evidence="3 5" id="KW-0479">Metal-binding</keyword>
<dbReference type="EC" id="1.15.1.1" evidence="2 6"/>
<dbReference type="InterPro" id="IPR001189">
    <property type="entry name" value="Mn/Fe_SOD"/>
</dbReference>
<dbReference type="OrthoDB" id="9803125at2"/>
<name>Q0AW95_SYNWW</name>
<reference evidence="10" key="1">
    <citation type="journal article" date="2010" name="Environ. Microbiol.">
        <title>The genome of Syntrophomonas wolfei: new insights into syntrophic metabolism and biohydrogen production.</title>
        <authorList>
            <person name="Sieber J.R."/>
            <person name="Sims D.R."/>
            <person name="Han C."/>
            <person name="Kim E."/>
            <person name="Lykidis A."/>
            <person name="Lapidus A.L."/>
            <person name="McDonnald E."/>
            <person name="Rohlin L."/>
            <person name="Culley D.E."/>
            <person name="Gunsalus R."/>
            <person name="McInerney M.J."/>
        </authorList>
    </citation>
    <scope>NUCLEOTIDE SEQUENCE [LARGE SCALE GENOMIC DNA]</scope>
    <source>
        <strain evidence="10">DSM 2245B / Goettingen</strain>
    </source>
</reference>
<organism evidence="9 10">
    <name type="scientific">Syntrophomonas wolfei subsp. wolfei (strain DSM 2245B / Goettingen)</name>
    <dbReference type="NCBI Taxonomy" id="335541"/>
    <lineage>
        <taxon>Bacteria</taxon>
        <taxon>Bacillati</taxon>
        <taxon>Bacillota</taxon>
        <taxon>Clostridia</taxon>
        <taxon>Eubacteriales</taxon>
        <taxon>Syntrophomonadaceae</taxon>
        <taxon>Syntrophomonas</taxon>
    </lineage>
</organism>
<feature type="binding site" evidence="5">
    <location>
        <position position="163"/>
    </location>
    <ligand>
        <name>Mn(2+)</name>
        <dbReference type="ChEBI" id="CHEBI:29035"/>
    </ligand>
</feature>
<dbReference type="EMBL" id="CP000448">
    <property type="protein sequence ID" value="ABI69009.1"/>
    <property type="molecule type" value="Genomic_DNA"/>
</dbReference>
<dbReference type="PROSITE" id="PS00088">
    <property type="entry name" value="SOD_MN"/>
    <property type="match status" value="1"/>
</dbReference>
<dbReference type="SUPFAM" id="SSF54719">
    <property type="entry name" value="Fe,Mn superoxide dismutase (SOD), C-terminal domain"/>
    <property type="match status" value="1"/>
</dbReference>
<comment type="similarity">
    <text evidence="1 6">Belongs to the iron/manganese superoxide dismutase family.</text>
</comment>
<dbReference type="Pfam" id="PF02777">
    <property type="entry name" value="Sod_Fe_C"/>
    <property type="match status" value="1"/>
</dbReference>
<dbReference type="InterPro" id="IPR019833">
    <property type="entry name" value="Mn/Fe_SOD_BS"/>
</dbReference>
<comment type="catalytic activity">
    <reaction evidence="6">
        <text>2 superoxide + 2 H(+) = H2O2 + O2</text>
        <dbReference type="Rhea" id="RHEA:20696"/>
        <dbReference type="ChEBI" id="CHEBI:15378"/>
        <dbReference type="ChEBI" id="CHEBI:15379"/>
        <dbReference type="ChEBI" id="CHEBI:16240"/>
        <dbReference type="ChEBI" id="CHEBI:18421"/>
        <dbReference type="EC" id="1.15.1.1"/>
    </reaction>
</comment>
<feature type="binding site" evidence="5">
    <location>
        <position position="27"/>
    </location>
    <ligand>
        <name>Mn(2+)</name>
        <dbReference type="ChEBI" id="CHEBI:29035"/>
    </ligand>
</feature>
<keyword evidence="10" id="KW-1185">Reference proteome</keyword>
<dbReference type="AlphaFoldDB" id="Q0AW95"/>
<dbReference type="eggNOG" id="COG0605">
    <property type="taxonomic scope" value="Bacteria"/>
</dbReference>
<evidence type="ECO:0000259" key="7">
    <source>
        <dbReference type="Pfam" id="PF00081"/>
    </source>
</evidence>
<evidence type="ECO:0000313" key="10">
    <source>
        <dbReference type="Proteomes" id="UP000001968"/>
    </source>
</evidence>
<proteinExistence type="inferred from homology"/>
<dbReference type="PIRSF" id="PIRSF000349">
    <property type="entry name" value="SODismutase"/>
    <property type="match status" value="1"/>
</dbReference>
<feature type="domain" description="Manganese/iron superoxide dismutase C-terminal" evidence="8">
    <location>
        <begin position="91"/>
        <end position="192"/>
    </location>
</feature>
<evidence type="ECO:0000256" key="4">
    <source>
        <dbReference type="ARBA" id="ARBA00023002"/>
    </source>
</evidence>
<dbReference type="KEGG" id="swo:Swol_1711"/>
<dbReference type="Pfam" id="PF00081">
    <property type="entry name" value="Sod_Fe_N"/>
    <property type="match status" value="1"/>
</dbReference>
<dbReference type="InterPro" id="IPR050265">
    <property type="entry name" value="Fe/Mn_Superoxide_Dismutase"/>
</dbReference>
<dbReference type="PRINTS" id="PR01703">
    <property type="entry name" value="MNSODISMTASE"/>
</dbReference>
<dbReference type="PANTHER" id="PTHR11404:SF6">
    <property type="entry name" value="SUPEROXIDE DISMUTASE [MN], MITOCHONDRIAL"/>
    <property type="match status" value="1"/>
</dbReference>
<dbReference type="FunFam" id="1.10.287.990:FF:000001">
    <property type="entry name" value="Superoxide dismutase"/>
    <property type="match status" value="1"/>
</dbReference>
<dbReference type="PANTHER" id="PTHR11404">
    <property type="entry name" value="SUPEROXIDE DISMUTASE 2"/>
    <property type="match status" value="1"/>
</dbReference>
<evidence type="ECO:0000256" key="2">
    <source>
        <dbReference type="ARBA" id="ARBA00012682"/>
    </source>
</evidence>
<keyword evidence="4 6" id="KW-0560">Oxidoreductase</keyword>
<feature type="binding site" evidence="5">
    <location>
        <position position="159"/>
    </location>
    <ligand>
        <name>Mn(2+)</name>
        <dbReference type="ChEBI" id="CHEBI:29035"/>
    </ligand>
</feature>
<dbReference type="GO" id="GO:0004784">
    <property type="term" value="F:superoxide dismutase activity"/>
    <property type="evidence" value="ECO:0007669"/>
    <property type="project" value="UniProtKB-EC"/>
</dbReference>
<evidence type="ECO:0000256" key="6">
    <source>
        <dbReference type="RuleBase" id="RU000414"/>
    </source>
</evidence>
<dbReference type="InterPro" id="IPR036314">
    <property type="entry name" value="SOD_C_sf"/>
</dbReference>
<dbReference type="SUPFAM" id="SSF46609">
    <property type="entry name" value="Fe,Mn superoxide dismutase (SOD), N-terminal domain"/>
    <property type="match status" value="1"/>
</dbReference>
<dbReference type="InterPro" id="IPR019832">
    <property type="entry name" value="Mn/Fe_SOD_C"/>
</dbReference>
<dbReference type="Proteomes" id="UP000001968">
    <property type="component" value="Chromosome"/>
</dbReference>
<dbReference type="GO" id="GO:0046872">
    <property type="term" value="F:metal ion binding"/>
    <property type="evidence" value="ECO:0007669"/>
    <property type="project" value="UniProtKB-KW"/>
</dbReference>
<feature type="binding site" evidence="5">
    <location>
        <position position="75"/>
    </location>
    <ligand>
        <name>Mn(2+)</name>
        <dbReference type="ChEBI" id="CHEBI:29035"/>
    </ligand>
</feature>
<evidence type="ECO:0000256" key="3">
    <source>
        <dbReference type="ARBA" id="ARBA00022723"/>
    </source>
</evidence>
<dbReference type="FunFam" id="3.55.40.20:FF:000004">
    <property type="entry name" value="Superoxide dismutase [Fe]"/>
    <property type="match status" value="1"/>
</dbReference>
<gene>
    <name evidence="9" type="ordered locus">Swol_1711</name>
</gene>